<accession>A0AAJ3KKZ7</accession>
<dbReference type="Pfam" id="PF02801">
    <property type="entry name" value="Ketoacyl-synt_C"/>
    <property type="match status" value="1"/>
</dbReference>
<evidence type="ECO:0000313" key="5">
    <source>
        <dbReference type="EMBL" id="NSI57529.1"/>
    </source>
</evidence>
<evidence type="ECO:0000256" key="2">
    <source>
        <dbReference type="ARBA" id="ARBA00022679"/>
    </source>
</evidence>
<protein>
    <submittedName>
        <fullName evidence="5">Beta-ketoacyl-[acyl-carrier-protein] synthase family protein</fullName>
    </submittedName>
</protein>
<proteinExistence type="inferred from homology"/>
<dbReference type="SUPFAM" id="SSF53901">
    <property type="entry name" value="Thiolase-like"/>
    <property type="match status" value="2"/>
</dbReference>
<dbReference type="PANTHER" id="PTHR11712:SF336">
    <property type="entry name" value="3-OXOACYL-[ACYL-CARRIER-PROTEIN] SYNTHASE, MITOCHONDRIAL"/>
    <property type="match status" value="1"/>
</dbReference>
<comment type="similarity">
    <text evidence="1 3">Belongs to the thiolase-like superfamily. Beta-ketoacyl-ACP synthases family.</text>
</comment>
<dbReference type="Pfam" id="PF00109">
    <property type="entry name" value="ketoacyl-synt"/>
    <property type="match status" value="1"/>
</dbReference>
<feature type="domain" description="Ketosynthase family 3 (KS3)" evidence="4">
    <location>
        <begin position="2"/>
        <end position="401"/>
    </location>
</feature>
<name>A0AAJ3KKZ7_MEDGN</name>
<evidence type="ECO:0000313" key="6">
    <source>
        <dbReference type="Proteomes" id="UP001296580"/>
    </source>
</evidence>
<dbReference type="InterPro" id="IPR014030">
    <property type="entry name" value="Ketoacyl_synth_N"/>
</dbReference>
<dbReference type="PROSITE" id="PS00606">
    <property type="entry name" value="KS3_1"/>
    <property type="match status" value="1"/>
</dbReference>
<reference evidence="5" key="2">
    <citation type="submission" date="2020-02" db="EMBL/GenBank/DDBJ databases">
        <authorList>
            <person name="Littmann E."/>
            <person name="Sorbara M."/>
        </authorList>
    </citation>
    <scope>NUCLEOTIDE SEQUENCE</scope>
    <source>
        <strain evidence="5">MSK.15.32</strain>
    </source>
</reference>
<gene>
    <name evidence="5" type="ORF">G4993_03825</name>
</gene>
<dbReference type="InterPro" id="IPR020841">
    <property type="entry name" value="PKS_Beta-ketoAc_synthase_dom"/>
</dbReference>
<dbReference type="RefSeq" id="WP_173877947.1">
    <property type="nucleotide sequence ID" value="NZ_JAAIMR010000004.1"/>
</dbReference>
<keyword evidence="2 3" id="KW-0808">Transferase</keyword>
<dbReference type="Proteomes" id="UP001296580">
    <property type="component" value="Unassembled WGS sequence"/>
</dbReference>
<dbReference type="InterPro" id="IPR014031">
    <property type="entry name" value="Ketoacyl_synth_C"/>
</dbReference>
<dbReference type="GO" id="GO:0004315">
    <property type="term" value="F:3-oxoacyl-[acyl-carrier-protein] synthase activity"/>
    <property type="evidence" value="ECO:0007669"/>
    <property type="project" value="InterPro"/>
</dbReference>
<dbReference type="PROSITE" id="PS52004">
    <property type="entry name" value="KS3_2"/>
    <property type="match status" value="1"/>
</dbReference>
<evidence type="ECO:0000259" key="4">
    <source>
        <dbReference type="PROSITE" id="PS52004"/>
    </source>
</evidence>
<dbReference type="SMART" id="SM00825">
    <property type="entry name" value="PKS_KS"/>
    <property type="match status" value="1"/>
</dbReference>
<evidence type="ECO:0000256" key="1">
    <source>
        <dbReference type="ARBA" id="ARBA00008467"/>
    </source>
</evidence>
<dbReference type="AlphaFoldDB" id="A0AAJ3KKZ7"/>
<reference evidence="5" key="1">
    <citation type="journal article" date="2020" name="Cell Host Microbe">
        <title>Functional and Genomic Variation between Human-Derived Isolates of Lachnospiraceae Reveals Inter- and Intra-Species Diversity.</title>
        <authorList>
            <person name="Sorbara M.T."/>
            <person name="Littmann E.R."/>
            <person name="Fontana E."/>
            <person name="Moody T.U."/>
            <person name="Kohout C.E."/>
            <person name="Gjonbalaj M."/>
            <person name="Eaton V."/>
            <person name="Seok R."/>
            <person name="Leiner I.M."/>
            <person name="Pamer E.G."/>
        </authorList>
    </citation>
    <scope>NUCLEOTIDE SEQUENCE</scope>
    <source>
        <strain evidence="5">MSK.15.32</strain>
    </source>
</reference>
<comment type="caution">
    <text evidence="5">The sequence shown here is derived from an EMBL/GenBank/DDBJ whole genome shotgun (WGS) entry which is preliminary data.</text>
</comment>
<dbReference type="InterPro" id="IPR016039">
    <property type="entry name" value="Thiolase-like"/>
</dbReference>
<evidence type="ECO:0000256" key="3">
    <source>
        <dbReference type="RuleBase" id="RU003694"/>
    </source>
</evidence>
<dbReference type="Gene3D" id="3.40.47.10">
    <property type="match status" value="1"/>
</dbReference>
<dbReference type="PANTHER" id="PTHR11712">
    <property type="entry name" value="POLYKETIDE SYNTHASE-RELATED"/>
    <property type="match status" value="1"/>
</dbReference>
<dbReference type="GO" id="GO:0006633">
    <property type="term" value="P:fatty acid biosynthetic process"/>
    <property type="evidence" value="ECO:0007669"/>
    <property type="project" value="InterPro"/>
</dbReference>
<dbReference type="InterPro" id="IPR000794">
    <property type="entry name" value="Beta-ketoacyl_synthase"/>
</dbReference>
<dbReference type="InterPro" id="IPR018201">
    <property type="entry name" value="Ketoacyl_synth_AS"/>
</dbReference>
<organism evidence="5 6">
    <name type="scientific">Mediterraneibacter gnavus</name>
    <name type="common">Ruminococcus gnavus</name>
    <dbReference type="NCBI Taxonomy" id="33038"/>
    <lineage>
        <taxon>Bacteria</taxon>
        <taxon>Bacillati</taxon>
        <taxon>Bacillota</taxon>
        <taxon>Clostridia</taxon>
        <taxon>Lachnospirales</taxon>
        <taxon>Lachnospiraceae</taxon>
        <taxon>Mediterraneibacter</taxon>
    </lineage>
</organism>
<dbReference type="CDD" id="cd00834">
    <property type="entry name" value="KAS_I_II"/>
    <property type="match status" value="1"/>
</dbReference>
<sequence>MEKRVVVTGIGIVVSNGKNKEEFWANCYTGISGLKCCTLFDTANFSTPIAGEISDDRYPYDEKSPNEKSRIDYMIDECIQDLLVDGNLTPKDITSLGDRAYLSFATSLGTNYKLLQYEKEINKYGEGNAEWLLSISNLLPDIKKKLGIEGGSFTTTTACAASTTAVGIGYDLIQSGKANLVVTGGADPLNEFSYYGFNSLRALSHNVCKPFDINRDGINIGEGCGFIILESLENALQRKAKIYAEISGYGINNEAYHITSPDPKGVGAKLSMMMACGYNQEIIDSIDYINAHGTGTKLNDSMELNAIQQLFQVEKAKVFVSSIKGLVGHCLAAAGIIELILTILSIEREVCIGNSNMICAMTKETSENICLLKNNVALRVEKALSNNFAFAGNTASILISRYYSEKGVNKVSDEIQD</sequence>
<dbReference type="EMBL" id="JAAIRV010000004">
    <property type="protein sequence ID" value="NSI57529.1"/>
    <property type="molecule type" value="Genomic_DNA"/>
</dbReference>